<comment type="cofactor">
    <cofactor evidence="1">
        <name>FAD</name>
        <dbReference type="ChEBI" id="CHEBI:57692"/>
    </cofactor>
</comment>
<keyword evidence="3" id="KW-0274">FAD</keyword>
<dbReference type="AlphaFoldDB" id="A0A5N5X0V9"/>
<dbReference type="Pfam" id="PF01494">
    <property type="entry name" value="FAD_binding_3"/>
    <property type="match status" value="1"/>
</dbReference>
<feature type="domain" description="FAD-binding" evidence="6">
    <location>
        <begin position="212"/>
        <end position="276"/>
    </location>
</feature>
<dbReference type="EMBL" id="ML732210">
    <property type="protein sequence ID" value="KAB8074408.1"/>
    <property type="molecule type" value="Genomic_DNA"/>
</dbReference>
<keyword evidence="4" id="KW-0560">Oxidoreductase</keyword>
<dbReference type="PANTHER" id="PTHR47178">
    <property type="entry name" value="MONOOXYGENASE, FAD-BINDING"/>
    <property type="match status" value="1"/>
</dbReference>
<evidence type="ECO:0000256" key="3">
    <source>
        <dbReference type="ARBA" id="ARBA00022827"/>
    </source>
</evidence>
<evidence type="ECO:0000313" key="7">
    <source>
        <dbReference type="EMBL" id="KAB8074408.1"/>
    </source>
</evidence>
<dbReference type="Pfam" id="PF13450">
    <property type="entry name" value="NAD_binding_8"/>
    <property type="match status" value="1"/>
</dbReference>
<keyword evidence="5" id="KW-0503">Monooxygenase</keyword>
<dbReference type="Proteomes" id="UP000326565">
    <property type="component" value="Unassembled WGS sequence"/>
</dbReference>
<keyword evidence="2" id="KW-0285">Flavoprotein</keyword>
<dbReference type="SUPFAM" id="SSF51905">
    <property type="entry name" value="FAD/NAD(P)-binding domain"/>
    <property type="match status" value="1"/>
</dbReference>
<proteinExistence type="predicted"/>
<evidence type="ECO:0000256" key="1">
    <source>
        <dbReference type="ARBA" id="ARBA00001974"/>
    </source>
</evidence>
<gene>
    <name evidence="7" type="ORF">BDV29DRAFT_190985</name>
</gene>
<sequence>MCRPILIIGGGLGGLGLAQALKKHDVPFKLFERDAGVDFRAKGRPLIKGPEPYTVDRTTFRKALLTGLEDDVASAHFTDGSVEDGALLVGADGVRSRVRRQLIPGFRLRGMNNVIDDLVLGTQKTLLFEATRFPNAGDISEPEFPTRIFTGLPDEELLSLSNEEAADLALGRTETWSPGLPAVFETQSRGRKLMLRTSSVPLDILAWEASTRVTLLGYAIHVMPPMGPMGVVTALRDAADLAKRIVHAGGLKKVGAKTISDYESEMRKLAKMAIRWSWQAGLKSFGLRPIEECEIVDL</sequence>
<evidence type="ECO:0000256" key="5">
    <source>
        <dbReference type="ARBA" id="ARBA00023033"/>
    </source>
</evidence>
<evidence type="ECO:0000259" key="6">
    <source>
        <dbReference type="Pfam" id="PF01494"/>
    </source>
</evidence>
<name>A0A5N5X0V9_9EURO</name>
<reference evidence="7 8" key="1">
    <citation type="submission" date="2019-04" db="EMBL/GenBank/DDBJ databases">
        <title>Friends and foes A comparative genomics study of 23 Aspergillus species from section Flavi.</title>
        <authorList>
            <consortium name="DOE Joint Genome Institute"/>
            <person name="Kjaerbolling I."/>
            <person name="Vesth T."/>
            <person name="Frisvad J.C."/>
            <person name="Nybo J.L."/>
            <person name="Theobald S."/>
            <person name="Kildgaard S."/>
            <person name="Isbrandt T."/>
            <person name="Kuo A."/>
            <person name="Sato A."/>
            <person name="Lyhne E.K."/>
            <person name="Kogle M.E."/>
            <person name="Wiebenga A."/>
            <person name="Kun R.S."/>
            <person name="Lubbers R.J."/>
            <person name="Makela M.R."/>
            <person name="Barry K."/>
            <person name="Chovatia M."/>
            <person name="Clum A."/>
            <person name="Daum C."/>
            <person name="Haridas S."/>
            <person name="He G."/>
            <person name="LaButti K."/>
            <person name="Lipzen A."/>
            <person name="Mondo S."/>
            <person name="Riley R."/>
            <person name="Salamov A."/>
            <person name="Simmons B.A."/>
            <person name="Magnuson J.K."/>
            <person name="Henrissat B."/>
            <person name="Mortensen U.H."/>
            <person name="Larsen T.O."/>
            <person name="Devries R.P."/>
            <person name="Grigoriev I.V."/>
            <person name="Machida M."/>
            <person name="Baker S.E."/>
            <person name="Andersen M.R."/>
        </authorList>
    </citation>
    <scope>NUCLEOTIDE SEQUENCE [LARGE SCALE GENOMIC DNA]</scope>
    <source>
        <strain evidence="7 8">CBS 151.66</strain>
    </source>
</reference>
<keyword evidence="8" id="KW-1185">Reference proteome</keyword>
<dbReference type="InterPro" id="IPR036188">
    <property type="entry name" value="FAD/NAD-bd_sf"/>
</dbReference>
<protein>
    <recommendedName>
        <fullName evidence="6">FAD-binding domain-containing protein</fullName>
    </recommendedName>
</protein>
<evidence type="ECO:0000256" key="2">
    <source>
        <dbReference type="ARBA" id="ARBA00022630"/>
    </source>
</evidence>
<dbReference type="InterPro" id="IPR002938">
    <property type="entry name" value="FAD-bd"/>
</dbReference>
<dbReference type="PANTHER" id="PTHR47178:SF5">
    <property type="entry name" value="FAD-BINDING DOMAIN-CONTAINING PROTEIN"/>
    <property type="match status" value="1"/>
</dbReference>
<accession>A0A5N5X0V9</accession>
<dbReference type="OrthoDB" id="47494at2759"/>
<evidence type="ECO:0000313" key="8">
    <source>
        <dbReference type="Proteomes" id="UP000326565"/>
    </source>
</evidence>
<dbReference type="Gene3D" id="3.50.50.60">
    <property type="entry name" value="FAD/NAD(P)-binding domain"/>
    <property type="match status" value="2"/>
</dbReference>
<evidence type="ECO:0000256" key="4">
    <source>
        <dbReference type="ARBA" id="ARBA00023002"/>
    </source>
</evidence>
<dbReference type="GO" id="GO:0071949">
    <property type="term" value="F:FAD binding"/>
    <property type="evidence" value="ECO:0007669"/>
    <property type="project" value="InterPro"/>
</dbReference>
<organism evidence="7 8">
    <name type="scientific">Aspergillus leporis</name>
    <dbReference type="NCBI Taxonomy" id="41062"/>
    <lineage>
        <taxon>Eukaryota</taxon>
        <taxon>Fungi</taxon>
        <taxon>Dikarya</taxon>
        <taxon>Ascomycota</taxon>
        <taxon>Pezizomycotina</taxon>
        <taxon>Eurotiomycetes</taxon>
        <taxon>Eurotiomycetidae</taxon>
        <taxon>Eurotiales</taxon>
        <taxon>Aspergillaceae</taxon>
        <taxon>Aspergillus</taxon>
        <taxon>Aspergillus subgen. Circumdati</taxon>
    </lineage>
</organism>
<dbReference type="GO" id="GO:0004497">
    <property type="term" value="F:monooxygenase activity"/>
    <property type="evidence" value="ECO:0007669"/>
    <property type="project" value="UniProtKB-KW"/>
</dbReference>